<sequence>MTDNTEIIVPTPVHAFLQVFLFAYNILFFDECHFTKGELFPDRSPSVFFFLLHPGLTSRHFLLPTSWLTYISAVRLRVSSVEAAFLFLGRPGGMLGKKRDKRKLDYFCFVSLGELDPWFDRPLLFFPPGPVPNFSSFSATVPPTSYRFLP</sequence>
<proteinExistence type="predicted"/>
<evidence type="ECO:0000313" key="2">
    <source>
        <dbReference type="Proteomes" id="UP001054945"/>
    </source>
</evidence>
<name>A0AAV4NJU7_CAEEX</name>
<dbReference type="Proteomes" id="UP001054945">
    <property type="component" value="Unassembled WGS sequence"/>
</dbReference>
<protein>
    <submittedName>
        <fullName evidence="1">Uncharacterized protein</fullName>
    </submittedName>
</protein>
<comment type="caution">
    <text evidence="1">The sequence shown here is derived from an EMBL/GenBank/DDBJ whole genome shotgun (WGS) entry which is preliminary data.</text>
</comment>
<accession>A0AAV4NJU7</accession>
<reference evidence="1 2" key="1">
    <citation type="submission" date="2021-06" db="EMBL/GenBank/DDBJ databases">
        <title>Caerostris extrusa draft genome.</title>
        <authorList>
            <person name="Kono N."/>
            <person name="Arakawa K."/>
        </authorList>
    </citation>
    <scope>NUCLEOTIDE SEQUENCE [LARGE SCALE GENOMIC DNA]</scope>
</reference>
<gene>
    <name evidence="1" type="ORF">CEXT_407281</name>
</gene>
<organism evidence="1 2">
    <name type="scientific">Caerostris extrusa</name>
    <name type="common">Bark spider</name>
    <name type="synonym">Caerostris bankana</name>
    <dbReference type="NCBI Taxonomy" id="172846"/>
    <lineage>
        <taxon>Eukaryota</taxon>
        <taxon>Metazoa</taxon>
        <taxon>Ecdysozoa</taxon>
        <taxon>Arthropoda</taxon>
        <taxon>Chelicerata</taxon>
        <taxon>Arachnida</taxon>
        <taxon>Araneae</taxon>
        <taxon>Araneomorphae</taxon>
        <taxon>Entelegynae</taxon>
        <taxon>Araneoidea</taxon>
        <taxon>Araneidae</taxon>
        <taxon>Caerostris</taxon>
    </lineage>
</organism>
<keyword evidence="2" id="KW-1185">Reference proteome</keyword>
<evidence type="ECO:0000313" key="1">
    <source>
        <dbReference type="EMBL" id="GIX84958.1"/>
    </source>
</evidence>
<dbReference type="AlphaFoldDB" id="A0AAV4NJU7"/>
<dbReference type="EMBL" id="BPLR01003466">
    <property type="protein sequence ID" value="GIX84958.1"/>
    <property type="molecule type" value="Genomic_DNA"/>
</dbReference>